<organism evidence="2 3">
    <name type="scientific">Rickenella mellea</name>
    <dbReference type="NCBI Taxonomy" id="50990"/>
    <lineage>
        <taxon>Eukaryota</taxon>
        <taxon>Fungi</taxon>
        <taxon>Dikarya</taxon>
        <taxon>Basidiomycota</taxon>
        <taxon>Agaricomycotina</taxon>
        <taxon>Agaricomycetes</taxon>
        <taxon>Hymenochaetales</taxon>
        <taxon>Rickenellaceae</taxon>
        <taxon>Rickenella</taxon>
    </lineage>
</organism>
<keyword evidence="1" id="KW-0472">Membrane</keyword>
<evidence type="ECO:0000313" key="2">
    <source>
        <dbReference type="EMBL" id="TDL19968.1"/>
    </source>
</evidence>
<dbReference type="Proteomes" id="UP000294933">
    <property type="component" value="Unassembled WGS sequence"/>
</dbReference>
<reference evidence="2 3" key="1">
    <citation type="submission" date="2018-06" db="EMBL/GenBank/DDBJ databases">
        <title>A transcriptomic atlas of mushroom development highlights an independent origin of complex multicellularity.</title>
        <authorList>
            <consortium name="DOE Joint Genome Institute"/>
            <person name="Krizsan K."/>
            <person name="Almasi E."/>
            <person name="Merenyi Z."/>
            <person name="Sahu N."/>
            <person name="Viragh M."/>
            <person name="Koszo T."/>
            <person name="Mondo S."/>
            <person name="Kiss B."/>
            <person name="Balint B."/>
            <person name="Kues U."/>
            <person name="Barry K."/>
            <person name="Hegedus J.C."/>
            <person name="Henrissat B."/>
            <person name="Johnson J."/>
            <person name="Lipzen A."/>
            <person name="Ohm R."/>
            <person name="Nagy I."/>
            <person name="Pangilinan J."/>
            <person name="Yan J."/>
            <person name="Xiong Y."/>
            <person name="Grigoriev I.V."/>
            <person name="Hibbett D.S."/>
            <person name="Nagy L.G."/>
        </authorList>
    </citation>
    <scope>NUCLEOTIDE SEQUENCE [LARGE SCALE GENOMIC DNA]</scope>
    <source>
        <strain evidence="2 3">SZMC22713</strain>
    </source>
</reference>
<evidence type="ECO:0000256" key="1">
    <source>
        <dbReference type="SAM" id="Phobius"/>
    </source>
</evidence>
<evidence type="ECO:0000313" key="3">
    <source>
        <dbReference type="Proteomes" id="UP000294933"/>
    </source>
</evidence>
<dbReference type="VEuPathDB" id="FungiDB:BD410DRAFT_395423"/>
<proteinExistence type="predicted"/>
<dbReference type="EMBL" id="ML170192">
    <property type="protein sequence ID" value="TDL19968.1"/>
    <property type="molecule type" value="Genomic_DNA"/>
</dbReference>
<gene>
    <name evidence="2" type="ORF">BD410DRAFT_395423</name>
</gene>
<accession>A0A4Y7PY86</accession>
<name>A0A4Y7PY86_9AGAM</name>
<keyword evidence="3" id="KW-1185">Reference proteome</keyword>
<sequence>MCFEELQTSRQQRRICKFTSSIHSIPSSVFLCHMIVAASASFLLLNQPSGVRLCCSCGIPLELC</sequence>
<feature type="transmembrane region" description="Helical" evidence="1">
    <location>
        <begin position="21"/>
        <end position="45"/>
    </location>
</feature>
<keyword evidence="1" id="KW-1133">Transmembrane helix</keyword>
<dbReference type="AlphaFoldDB" id="A0A4Y7PY86"/>
<protein>
    <submittedName>
        <fullName evidence="2">Uncharacterized protein</fullName>
    </submittedName>
</protein>
<keyword evidence="1" id="KW-0812">Transmembrane</keyword>